<feature type="compositionally biased region" description="Pro residues" evidence="1">
    <location>
        <begin position="95"/>
        <end position="111"/>
    </location>
</feature>
<keyword evidence="2" id="KW-1133">Transmembrane helix</keyword>
<keyword evidence="2" id="KW-0472">Membrane</keyword>
<feature type="region of interest" description="Disordered" evidence="1">
    <location>
        <begin position="91"/>
        <end position="111"/>
    </location>
</feature>
<gene>
    <name evidence="3" type="ORF">ACFPJ6_18180</name>
</gene>
<dbReference type="RefSeq" id="WP_340270406.1">
    <property type="nucleotide sequence ID" value="NZ_JBBEOG010000006.1"/>
</dbReference>
<name>A0ABW0GSY9_9MICO</name>
<reference evidence="4" key="1">
    <citation type="journal article" date="2019" name="Int. J. Syst. Evol. Microbiol.">
        <title>The Global Catalogue of Microorganisms (GCM) 10K type strain sequencing project: providing services to taxonomists for standard genome sequencing and annotation.</title>
        <authorList>
            <consortium name="The Broad Institute Genomics Platform"/>
            <consortium name="The Broad Institute Genome Sequencing Center for Infectious Disease"/>
            <person name="Wu L."/>
            <person name="Ma J."/>
        </authorList>
    </citation>
    <scope>NUCLEOTIDE SEQUENCE [LARGE SCALE GENOMIC DNA]</scope>
    <source>
        <strain evidence="4">CCUG 43114</strain>
    </source>
</reference>
<keyword evidence="4" id="KW-1185">Reference proteome</keyword>
<proteinExistence type="predicted"/>
<feature type="transmembrane region" description="Helical" evidence="2">
    <location>
        <begin position="9"/>
        <end position="31"/>
    </location>
</feature>
<dbReference type="Proteomes" id="UP001596122">
    <property type="component" value="Unassembled WGS sequence"/>
</dbReference>
<evidence type="ECO:0000256" key="1">
    <source>
        <dbReference type="SAM" id="MobiDB-lite"/>
    </source>
</evidence>
<protein>
    <submittedName>
        <fullName evidence="3">Uncharacterized protein</fullName>
    </submittedName>
</protein>
<evidence type="ECO:0000313" key="3">
    <source>
        <dbReference type="EMBL" id="MFC5382698.1"/>
    </source>
</evidence>
<comment type="caution">
    <text evidence="3">The sequence shown here is derived from an EMBL/GenBank/DDBJ whole genome shotgun (WGS) entry which is preliminary data.</text>
</comment>
<keyword evidence="2" id="KW-0812">Transmembrane</keyword>
<dbReference type="EMBL" id="JBHSLD010000028">
    <property type="protein sequence ID" value="MFC5382698.1"/>
    <property type="molecule type" value="Genomic_DNA"/>
</dbReference>
<feature type="transmembrane region" description="Helical" evidence="2">
    <location>
        <begin position="68"/>
        <end position="89"/>
    </location>
</feature>
<organism evidence="3 4">
    <name type="scientific">Aquipuribacter nitratireducens</name>
    <dbReference type="NCBI Taxonomy" id="650104"/>
    <lineage>
        <taxon>Bacteria</taxon>
        <taxon>Bacillati</taxon>
        <taxon>Actinomycetota</taxon>
        <taxon>Actinomycetes</taxon>
        <taxon>Micrococcales</taxon>
        <taxon>Intrasporangiaceae</taxon>
        <taxon>Aquipuribacter</taxon>
    </lineage>
</organism>
<sequence length="111" mass="11385">MAGPRTSRVLAVGFVVGAVVVLPAALLALVWQPAELVFPFLTPGLVLLLPLNAAMADWPGAVNMTLGALANGLVVGVVAVLLVRLWGMLRGWRTPPTPSSGPSRPGSPTPS</sequence>
<evidence type="ECO:0000313" key="4">
    <source>
        <dbReference type="Proteomes" id="UP001596122"/>
    </source>
</evidence>
<accession>A0ABW0GSY9</accession>
<evidence type="ECO:0000256" key="2">
    <source>
        <dbReference type="SAM" id="Phobius"/>
    </source>
</evidence>